<dbReference type="Gene3D" id="6.10.340.10">
    <property type="match status" value="1"/>
</dbReference>
<keyword evidence="13" id="KW-1185">Reference proteome</keyword>
<keyword evidence="4 9" id="KW-1133">Transmembrane helix</keyword>
<dbReference type="SUPFAM" id="SSF58104">
    <property type="entry name" value="Methyl-accepting chemotaxis protein (MCP) signaling domain"/>
    <property type="match status" value="2"/>
</dbReference>
<gene>
    <name evidence="12" type="primary">mcp64H-6</name>
    <name evidence="12" type="ordered locus">Geob_0750</name>
</gene>
<accession>B9M142</accession>
<dbReference type="PANTHER" id="PTHR32089:SF112">
    <property type="entry name" value="LYSOZYME-LIKE PROTEIN-RELATED"/>
    <property type="match status" value="1"/>
</dbReference>
<dbReference type="CDD" id="cd06225">
    <property type="entry name" value="HAMP"/>
    <property type="match status" value="1"/>
</dbReference>
<dbReference type="CDD" id="cd11386">
    <property type="entry name" value="MCP_signal"/>
    <property type="match status" value="1"/>
</dbReference>
<dbReference type="Gene3D" id="1.10.287.950">
    <property type="entry name" value="Methyl-accepting chemotaxis protein"/>
    <property type="match status" value="1"/>
</dbReference>
<keyword evidence="3 9" id="KW-0812">Transmembrane</keyword>
<dbReference type="GO" id="GO:0007165">
    <property type="term" value="P:signal transduction"/>
    <property type="evidence" value="ECO:0007669"/>
    <property type="project" value="UniProtKB-KW"/>
</dbReference>
<dbReference type="PROSITE" id="PS50111">
    <property type="entry name" value="CHEMOTAXIS_TRANSDUC_2"/>
    <property type="match status" value="1"/>
</dbReference>
<evidence type="ECO:0000313" key="12">
    <source>
        <dbReference type="EMBL" id="ACM19112.1"/>
    </source>
</evidence>
<dbReference type="SMART" id="SM00283">
    <property type="entry name" value="MA"/>
    <property type="match status" value="1"/>
</dbReference>
<evidence type="ECO:0000256" key="3">
    <source>
        <dbReference type="ARBA" id="ARBA00022692"/>
    </source>
</evidence>
<evidence type="ECO:0000256" key="9">
    <source>
        <dbReference type="SAM" id="Phobius"/>
    </source>
</evidence>
<protein>
    <submittedName>
        <fullName evidence="12">Methyl-accepting chemotaxis sensory transducer, class 40+24H, Cache_2 domain-containing</fullName>
    </submittedName>
</protein>
<keyword evidence="6 8" id="KW-0807">Transducer</keyword>
<sequence>MDLSMKIKRYRNWPILLKIMSIPVLSLLLIVLGTKLVIVPRIEAWLMEQEKLKVQSVVEVAYQQVAQGALAVSQRNISVEEAQKEVVSRIKELRYAGKEYFWINDLSPRMIMHPTKPELDGTDLTDYKDPNGKHLFKEFARVCETKGEGFVDYMWPKPNETEPSPKISYVKLYEPWGWIIGSGLYVDAFQAKVKDLHNFILAASLIASLLLVILAWSVGRGIKRSIGQGCTFAAAVASGDLTRTLNINREDETGTLGSSLNSMVNGLRSMIGRVTLTVGELTISAEEIAGASRKMVMSAEQQTADVAEVSEASAHIHELTDKVATDVDGLTSLAAESSSAVTELAASIESVAGNMESLAASVDGIGISITQMTDSIRNIDTGVQALTDTSVTTASSVFEFDASIRQIEAYAKESAAISGEVRNDAEIGRKAVEETIAGINGITEASRVAADAIDALSVKAESIGSIVTVIDEIARQTNLLALNASIIAAQTGEHGKGFGVVAAEIKQLAERTTMSTREIAEAINGVQSETNRAVDAIALAEESIKAGETLSLQARGALGKIVQGVERTAVQLAEIARATREQALGSDQIRNAMEHVTAMANSIAGTTFEQRKVSELIYGEVGRVRAFSSEVMLSMKEQARVGDMISHMTRRVSESSSAIREACIEQTSGSLRIKRMVHSISTSTRAVLEETKVVDKGVSNMGSNTELLQKEVAVFNL</sequence>
<dbReference type="STRING" id="316067.Geob_0750"/>
<dbReference type="PROSITE" id="PS50885">
    <property type="entry name" value="HAMP"/>
    <property type="match status" value="1"/>
</dbReference>
<proteinExistence type="inferred from homology"/>
<dbReference type="SMART" id="SM01049">
    <property type="entry name" value="Cache_2"/>
    <property type="match status" value="1"/>
</dbReference>
<evidence type="ECO:0000256" key="1">
    <source>
        <dbReference type="ARBA" id="ARBA00004651"/>
    </source>
</evidence>
<keyword evidence="5 9" id="KW-0472">Membrane</keyword>
<feature type="domain" description="Methyl-accepting transducer" evidence="10">
    <location>
        <begin position="361"/>
        <end position="597"/>
    </location>
</feature>
<reference evidence="12 13" key="1">
    <citation type="submission" date="2009-01" db="EMBL/GenBank/DDBJ databases">
        <title>Complete sequence of Geobacter sp. FRC-32.</title>
        <authorList>
            <consortium name="US DOE Joint Genome Institute"/>
            <person name="Lucas S."/>
            <person name="Copeland A."/>
            <person name="Lapidus A."/>
            <person name="Glavina del Rio T."/>
            <person name="Dalin E."/>
            <person name="Tice H."/>
            <person name="Bruce D."/>
            <person name="Goodwin L."/>
            <person name="Pitluck S."/>
            <person name="Saunders E."/>
            <person name="Brettin T."/>
            <person name="Detter J.C."/>
            <person name="Han C."/>
            <person name="Larimer F."/>
            <person name="Land M."/>
            <person name="Hauser L."/>
            <person name="Kyrpides N."/>
            <person name="Ovchinnikova G."/>
            <person name="Kostka J."/>
            <person name="Richardson P."/>
        </authorList>
    </citation>
    <scope>NUCLEOTIDE SEQUENCE [LARGE SCALE GENOMIC DNA]</scope>
    <source>
        <strain evidence="13">DSM 22248 / JCM 15807 / FRC-32</strain>
    </source>
</reference>
<evidence type="ECO:0000259" key="11">
    <source>
        <dbReference type="PROSITE" id="PS50885"/>
    </source>
</evidence>
<comment type="subcellular location">
    <subcellularLocation>
        <location evidence="1">Cell membrane</location>
        <topology evidence="1">Multi-pass membrane protein</topology>
    </subcellularLocation>
</comment>
<evidence type="ECO:0000256" key="5">
    <source>
        <dbReference type="ARBA" id="ARBA00023136"/>
    </source>
</evidence>
<dbReference type="PANTHER" id="PTHR32089">
    <property type="entry name" value="METHYL-ACCEPTING CHEMOTAXIS PROTEIN MCPB"/>
    <property type="match status" value="1"/>
</dbReference>
<dbReference type="SMART" id="SM00304">
    <property type="entry name" value="HAMP"/>
    <property type="match status" value="2"/>
</dbReference>
<organism evidence="12 13">
    <name type="scientific">Geotalea daltonii (strain DSM 22248 / JCM 15807 / FRC-32)</name>
    <name type="common">Geobacter daltonii</name>
    <dbReference type="NCBI Taxonomy" id="316067"/>
    <lineage>
        <taxon>Bacteria</taxon>
        <taxon>Pseudomonadati</taxon>
        <taxon>Thermodesulfobacteriota</taxon>
        <taxon>Desulfuromonadia</taxon>
        <taxon>Geobacterales</taxon>
        <taxon>Geobacteraceae</taxon>
        <taxon>Geotalea</taxon>
    </lineage>
</organism>
<dbReference type="AlphaFoldDB" id="B9M142"/>
<dbReference type="InterPro" id="IPR004010">
    <property type="entry name" value="Double_Cache_2"/>
</dbReference>
<dbReference type="InterPro" id="IPR004089">
    <property type="entry name" value="MCPsignal_dom"/>
</dbReference>
<evidence type="ECO:0000256" key="8">
    <source>
        <dbReference type="PROSITE-ProRule" id="PRU00284"/>
    </source>
</evidence>
<comment type="similarity">
    <text evidence="7">Belongs to the methyl-accepting chemotaxis (MCP) protein family.</text>
</comment>
<evidence type="ECO:0000256" key="6">
    <source>
        <dbReference type="ARBA" id="ARBA00023224"/>
    </source>
</evidence>
<evidence type="ECO:0000259" key="10">
    <source>
        <dbReference type="PROSITE" id="PS50111"/>
    </source>
</evidence>
<evidence type="ECO:0000313" key="13">
    <source>
        <dbReference type="Proteomes" id="UP000007721"/>
    </source>
</evidence>
<feature type="domain" description="HAMP" evidence="11">
    <location>
        <begin position="233"/>
        <end position="272"/>
    </location>
</feature>
<dbReference type="KEGG" id="geo:Geob_0750"/>
<keyword evidence="2" id="KW-1003">Cell membrane</keyword>
<dbReference type="eggNOG" id="COG0840">
    <property type="taxonomic scope" value="Bacteria"/>
</dbReference>
<dbReference type="Pfam" id="PF00672">
    <property type="entry name" value="HAMP"/>
    <property type="match status" value="1"/>
</dbReference>
<dbReference type="EMBL" id="CP001390">
    <property type="protein sequence ID" value="ACM19112.1"/>
    <property type="molecule type" value="Genomic_DNA"/>
</dbReference>
<dbReference type="InterPro" id="IPR033480">
    <property type="entry name" value="sCache_2"/>
</dbReference>
<dbReference type="GO" id="GO:0005886">
    <property type="term" value="C:plasma membrane"/>
    <property type="evidence" value="ECO:0007669"/>
    <property type="project" value="UniProtKB-SubCell"/>
</dbReference>
<dbReference type="Gene3D" id="3.30.450.20">
    <property type="entry name" value="PAS domain"/>
    <property type="match status" value="1"/>
</dbReference>
<name>B9M142_GEODF</name>
<dbReference type="HOGENOM" id="CLU_000445_107_21_7"/>
<dbReference type="Pfam" id="PF00015">
    <property type="entry name" value="MCPsignal"/>
    <property type="match status" value="1"/>
</dbReference>
<feature type="transmembrane region" description="Helical" evidence="9">
    <location>
        <begin position="199"/>
        <end position="218"/>
    </location>
</feature>
<dbReference type="Proteomes" id="UP000007721">
    <property type="component" value="Chromosome"/>
</dbReference>
<dbReference type="Pfam" id="PF08269">
    <property type="entry name" value="dCache_2"/>
    <property type="match status" value="1"/>
</dbReference>
<evidence type="ECO:0000256" key="7">
    <source>
        <dbReference type="ARBA" id="ARBA00029447"/>
    </source>
</evidence>
<evidence type="ECO:0000256" key="2">
    <source>
        <dbReference type="ARBA" id="ARBA00022475"/>
    </source>
</evidence>
<dbReference type="InterPro" id="IPR003660">
    <property type="entry name" value="HAMP_dom"/>
</dbReference>
<evidence type="ECO:0000256" key="4">
    <source>
        <dbReference type="ARBA" id="ARBA00022989"/>
    </source>
</evidence>
<feature type="transmembrane region" description="Helical" evidence="9">
    <location>
        <begin position="15"/>
        <end position="38"/>
    </location>
</feature>